<dbReference type="RefSeq" id="WP_146520330.1">
    <property type="nucleotide sequence ID" value="NZ_CP151726.1"/>
</dbReference>
<evidence type="ECO:0000256" key="4">
    <source>
        <dbReference type="ARBA" id="ARBA00022840"/>
    </source>
</evidence>
<dbReference type="PROSITE" id="PS00108">
    <property type="entry name" value="PROTEIN_KINASE_ST"/>
    <property type="match status" value="1"/>
</dbReference>
<feature type="domain" description="Protein kinase" evidence="6">
    <location>
        <begin position="76"/>
        <end position="347"/>
    </location>
</feature>
<dbReference type="Gene3D" id="1.10.510.10">
    <property type="entry name" value="Transferase(Phosphotransferase) domain 1"/>
    <property type="match status" value="1"/>
</dbReference>
<organism evidence="7 8">
    <name type="scientific">Stieleria varia</name>
    <dbReference type="NCBI Taxonomy" id="2528005"/>
    <lineage>
        <taxon>Bacteria</taxon>
        <taxon>Pseudomonadati</taxon>
        <taxon>Planctomycetota</taxon>
        <taxon>Planctomycetia</taxon>
        <taxon>Pirellulales</taxon>
        <taxon>Pirellulaceae</taxon>
        <taxon>Stieleria</taxon>
    </lineage>
</organism>
<dbReference type="InterPro" id="IPR008271">
    <property type="entry name" value="Ser/Thr_kinase_AS"/>
</dbReference>
<keyword evidence="5" id="KW-0812">Transmembrane</keyword>
<keyword evidence="2" id="KW-0547">Nucleotide-binding</keyword>
<accession>A0A5C6B0M4</accession>
<dbReference type="SUPFAM" id="SSF56112">
    <property type="entry name" value="Protein kinase-like (PK-like)"/>
    <property type="match status" value="1"/>
</dbReference>
<dbReference type="OrthoDB" id="6111975at2"/>
<evidence type="ECO:0000313" key="8">
    <source>
        <dbReference type="Proteomes" id="UP000320176"/>
    </source>
</evidence>
<evidence type="ECO:0000259" key="6">
    <source>
        <dbReference type="PROSITE" id="PS50011"/>
    </source>
</evidence>
<reference evidence="7 8" key="1">
    <citation type="submission" date="2019-02" db="EMBL/GenBank/DDBJ databases">
        <title>Deep-cultivation of Planctomycetes and their phenomic and genomic characterization uncovers novel biology.</title>
        <authorList>
            <person name="Wiegand S."/>
            <person name="Jogler M."/>
            <person name="Boedeker C."/>
            <person name="Pinto D."/>
            <person name="Vollmers J."/>
            <person name="Rivas-Marin E."/>
            <person name="Kohn T."/>
            <person name="Peeters S.H."/>
            <person name="Heuer A."/>
            <person name="Rast P."/>
            <person name="Oberbeckmann S."/>
            <person name="Bunk B."/>
            <person name="Jeske O."/>
            <person name="Meyerdierks A."/>
            <person name="Storesund J.E."/>
            <person name="Kallscheuer N."/>
            <person name="Luecker S."/>
            <person name="Lage O.M."/>
            <person name="Pohl T."/>
            <person name="Merkel B.J."/>
            <person name="Hornburger P."/>
            <person name="Mueller R.-W."/>
            <person name="Bruemmer F."/>
            <person name="Labrenz M."/>
            <person name="Spormann A.M."/>
            <person name="Op Den Camp H."/>
            <person name="Overmann J."/>
            <person name="Amann R."/>
            <person name="Jetten M.S.M."/>
            <person name="Mascher T."/>
            <person name="Medema M.H."/>
            <person name="Devos D.P."/>
            <person name="Kaster A.-K."/>
            <person name="Ovreas L."/>
            <person name="Rohde M."/>
            <person name="Galperin M.Y."/>
            <person name="Jogler C."/>
        </authorList>
    </citation>
    <scope>NUCLEOTIDE SEQUENCE [LARGE SCALE GENOMIC DNA]</scope>
    <source>
        <strain evidence="7 8">Pla52n</strain>
    </source>
</reference>
<keyword evidence="3 7" id="KW-0418">Kinase</keyword>
<dbReference type="PROSITE" id="PS50011">
    <property type="entry name" value="PROTEIN_KINASE_DOM"/>
    <property type="match status" value="1"/>
</dbReference>
<dbReference type="Pfam" id="PF00069">
    <property type="entry name" value="Pkinase"/>
    <property type="match status" value="1"/>
</dbReference>
<feature type="transmembrane region" description="Helical" evidence="5">
    <location>
        <begin position="374"/>
        <end position="392"/>
    </location>
</feature>
<protein>
    <submittedName>
        <fullName evidence="7">Serine/threonine-protein kinase PrkC</fullName>
        <ecNumber evidence="7">2.7.11.1</ecNumber>
    </submittedName>
</protein>
<sequence>MSRFTAADISFSHVADLYLAETRRGEAPSIEMLADAFPHLADEIRNQLPALGLLENTIGKKTEPPPVRPSDELGGCEIIRELGRGAVGIVYEALQVELGRKVAVKVIPMRGVDAPIAIERFELERQAMGRVEHPHIVPVYSYGHNSKHAFLVMKLIDGHSLYDLQIGNGDYRTKAHMAELTSSWEAFAELGSSVAAGLHHAHNRGMVHRDIKPANLILDTSGKCWITDFGLAKLFDYSRSLSRTGDAIGTPRYMAPEQLRGVCDARSDVYALGITLYELAAGRKVWEDQSNVSLICNRDSMSLRDIAEIRPDLPAELCKIIMKACSFSPSDRYQSANEMSVVLDRLLAGASKGDRRRRKREPDEVFRRRSRRNMVLSFAGVIGLSIGAGWIYTELKLKDQQLEQVAATQAKMPVAGSAVRLIDKLANENEGDMVDIVTEFVGESLGASGDNLQFTSPAQTEIRHQVENLSSTIKEEGLTEESLNRFLKGYRNTSLPVATKVMRLSIVVANSRLTDSEKKSAVMLLQKLAGAVVRKQIRPADVDELAIKLTGRDVKSVEEINTLQVSDTHLRTWLFGLERRLQSVPEVGPEDEQAIALEVQKAFESGFGRTPQTPGLPFDVERQ</sequence>
<dbReference type="PANTHER" id="PTHR43289:SF34">
    <property type="entry name" value="SERINE_THREONINE-PROTEIN KINASE YBDM-RELATED"/>
    <property type="match status" value="1"/>
</dbReference>
<dbReference type="PANTHER" id="PTHR43289">
    <property type="entry name" value="MITOGEN-ACTIVATED PROTEIN KINASE KINASE KINASE 20-RELATED"/>
    <property type="match status" value="1"/>
</dbReference>
<keyword evidence="1 7" id="KW-0808">Transferase</keyword>
<keyword evidence="5" id="KW-0472">Membrane</keyword>
<dbReference type="Proteomes" id="UP000320176">
    <property type="component" value="Unassembled WGS sequence"/>
</dbReference>
<comment type="caution">
    <text evidence="7">The sequence shown here is derived from an EMBL/GenBank/DDBJ whole genome shotgun (WGS) entry which is preliminary data.</text>
</comment>
<evidence type="ECO:0000256" key="5">
    <source>
        <dbReference type="SAM" id="Phobius"/>
    </source>
</evidence>
<dbReference type="GO" id="GO:0005524">
    <property type="term" value="F:ATP binding"/>
    <property type="evidence" value="ECO:0007669"/>
    <property type="project" value="UniProtKB-KW"/>
</dbReference>
<name>A0A5C6B0M4_9BACT</name>
<proteinExistence type="predicted"/>
<dbReference type="Gene3D" id="3.30.200.20">
    <property type="entry name" value="Phosphorylase Kinase, domain 1"/>
    <property type="match status" value="1"/>
</dbReference>
<keyword evidence="4" id="KW-0067">ATP-binding</keyword>
<keyword evidence="8" id="KW-1185">Reference proteome</keyword>
<dbReference type="InterPro" id="IPR011009">
    <property type="entry name" value="Kinase-like_dom_sf"/>
</dbReference>
<dbReference type="GO" id="GO:0004674">
    <property type="term" value="F:protein serine/threonine kinase activity"/>
    <property type="evidence" value="ECO:0007669"/>
    <property type="project" value="UniProtKB-EC"/>
</dbReference>
<keyword evidence="5" id="KW-1133">Transmembrane helix</keyword>
<evidence type="ECO:0000256" key="3">
    <source>
        <dbReference type="ARBA" id="ARBA00022777"/>
    </source>
</evidence>
<evidence type="ECO:0000256" key="2">
    <source>
        <dbReference type="ARBA" id="ARBA00022741"/>
    </source>
</evidence>
<dbReference type="EMBL" id="SJPN01000003">
    <property type="protein sequence ID" value="TWU05009.1"/>
    <property type="molecule type" value="Genomic_DNA"/>
</dbReference>
<dbReference type="EC" id="2.7.11.1" evidence="7"/>
<gene>
    <name evidence="7" type="primary">prkC_17</name>
    <name evidence="7" type="ORF">Pla52n_30540</name>
</gene>
<dbReference type="InterPro" id="IPR000719">
    <property type="entry name" value="Prot_kinase_dom"/>
</dbReference>
<evidence type="ECO:0000256" key="1">
    <source>
        <dbReference type="ARBA" id="ARBA00022679"/>
    </source>
</evidence>
<dbReference type="CDD" id="cd14014">
    <property type="entry name" value="STKc_PknB_like"/>
    <property type="match status" value="1"/>
</dbReference>
<dbReference type="SMART" id="SM00220">
    <property type="entry name" value="S_TKc"/>
    <property type="match status" value="1"/>
</dbReference>
<evidence type="ECO:0000313" key="7">
    <source>
        <dbReference type="EMBL" id="TWU05009.1"/>
    </source>
</evidence>
<dbReference type="AlphaFoldDB" id="A0A5C6B0M4"/>